<dbReference type="Proteomes" id="UP001164250">
    <property type="component" value="Chromosome 1"/>
</dbReference>
<organism evidence="1 2">
    <name type="scientific">Pistacia atlantica</name>
    <dbReference type="NCBI Taxonomy" id="434234"/>
    <lineage>
        <taxon>Eukaryota</taxon>
        <taxon>Viridiplantae</taxon>
        <taxon>Streptophyta</taxon>
        <taxon>Embryophyta</taxon>
        <taxon>Tracheophyta</taxon>
        <taxon>Spermatophyta</taxon>
        <taxon>Magnoliopsida</taxon>
        <taxon>eudicotyledons</taxon>
        <taxon>Gunneridae</taxon>
        <taxon>Pentapetalae</taxon>
        <taxon>rosids</taxon>
        <taxon>malvids</taxon>
        <taxon>Sapindales</taxon>
        <taxon>Anacardiaceae</taxon>
        <taxon>Pistacia</taxon>
    </lineage>
</organism>
<comment type="caution">
    <text evidence="1">The sequence shown here is derived from an EMBL/GenBank/DDBJ whole genome shotgun (WGS) entry which is preliminary data.</text>
</comment>
<keyword evidence="2" id="KW-1185">Reference proteome</keyword>
<protein>
    <submittedName>
        <fullName evidence="1">Uncharacterized protein</fullName>
    </submittedName>
</protein>
<gene>
    <name evidence="1" type="ORF">Patl1_00659</name>
</gene>
<sequence>MVEREKVADSISISASKVSKTIQTAAPVQWHPLPPTPEPPAPQPRPPLALPTFRPVVQPQPQEPTAPGAPPTTGLSSVPPSPTRRTSVPSSPVTKITQTTTSVPSSPIKTKDSASLPASPSPKPAPSSTLQYSPPSPPKPLSTSPVRQLPTSPVKTVPTSPVKTVPTSPVKTVPTSPVKTVPTSPVKTVPTSPVKTVPTITSTFINGTTTTTRLPTPTPSPRTIKPAVQTPPLSPKQKPTAPPPSPLILPPPQLKSKPELEPKIPVEAEQKGVLVQKTIETPKPRVSGPQKDLHESHRPHIAHLHHGKREEHKDFEAKKKGGHHKKFSSDSEEGGMKVITIAGENKGAFMEVIKSPVKHGFDGSPHSLGRIDPKTEKGGSVWHKHGSSSSSGEEENSKKKDKSHKEKGLHSPPMDAYMNSNVQGVNNSILFNSSCSHHDPGVHLSLSRKPFAKGFHVKDKDSSNGHHS</sequence>
<dbReference type="EMBL" id="CM047897">
    <property type="protein sequence ID" value="KAJ0111315.1"/>
    <property type="molecule type" value="Genomic_DNA"/>
</dbReference>
<evidence type="ECO:0000313" key="1">
    <source>
        <dbReference type="EMBL" id="KAJ0111315.1"/>
    </source>
</evidence>
<proteinExistence type="predicted"/>
<evidence type="ECO:0000313" key="2">
    <source>
        <dbReference type="Proteomes" id="UP001164250"/>
    </source>
</evidence>
<name>A0ACC1C6Y4_9ROSI</name>
<reference evidence="2" key="1">
    <citation type="journal article" date="2023" name="G3 (Bethesda)">
        <title>Genome assembly and association tests identify interacting loci associated with vigor, precocity, and sex in interspecific pistachio rootstocks.</title>
        <authorList>
            <person name="Palmer W."/>
            <person name="Jacygrad E."/>
            <person name="Sagayaradj S."/>
            <person name="Cavanaugh K."/>
            <person name="Han R."/>
            <person name="Bertier L."/>
            <person name="Beede B."/>
            <person name="Kafkas S."/>
            <person name="Golino D."/>
            <person name="Preece J."/>
            <person name="Michelmore R."/>
        </authorList>
    </citation>
    <scope>NUCLEOTIDE SEQUENCE [LARGE SCALE GENOMIC DNA]</scope>
</reference>
<accession>A0ACC1C6Y4</accession>